<evidence type="ECO:0000313" key="4">
    <source>
        <dbReference type="Proteomes" id="UP000294325"/>
    </source>
</evidence>
<evidence type="ECO:0000313" key="3">
    <source>
        <dbReference type="EMBL" id="QBQ56378.1"/>
    </source>
</evidence>
<dbReference type="EMBL" id="CP038033">
    <property type="protein sequence ID" value="QBQ56378.1"/>
    <property type="molecule type" value="Genomic_DNA"/>
</dbReference>
<keyword evidence="4" id="KW-1185">Reference proteome</keyword>
<name>A0A4P7C1B7_9GAMM</name>
<gene>
    <name evidence="1" type="ORF">E3U44_00080</name>
    <name evidence="2" type="ORF">E3U44_19040</name>
    <name evidence="3" type="ORF">E3U44_19130</name>
</gene>
<evidence type="ECO:0008006" key="5">
    <source>
        <dbReference type="Google" id="ProtNLM"/>
    </source>
</evidence>
<dbReference type="KEGG" id="nwr:E3U44_00080"/>
<dbReference type="EMBL" id="CP038033">
    <property type="protein sequence ID" value="QBQ56360.1"/>
    <property type="molecule type" value="Genomic_DNA"/>
</dbReference>
<organism evidence="3 4">
    <name type="scientific">Nitrosococcus wardiae</name>
    <dbReference type="NCBI Taxonomy" id="1814290"/>
    <lineage>
        <taxon>Bacteria</taxon>
        <taxon>Pseudomonadati</taxon>
        <taxon>Pseudomonadota</taxon>
        <taxon>Gammaproteobacteria</taxon>
        <taxon>Chromatiales</taxon>
        <taxon>Chromatiaceae</taxon>
        <taxon>Nitrosococcus</taxon>
    </lineage>
</organism>
<protein>
    <recommendedName>
        <fullName evidence="5">DUF1488 family protein</fullName>
    </recommendedName>
</protein>
<evidence type="ECO:0000313" key="1">
    <source>
        <dbReference type="EMBL" id="QBQ53080.1"/>
    </source>
</evidence>
<sequence>MLATIYKGFELSPSPYQLRETGEWTVRVMITKHHDSRDESLVKPFSASNAFKERKDAESHAIQFGKEIIDGKHLNLSVDDLL</sequence>
<proteinExistence type="predicted"/>
<dbReference type="NCBIfam" id="NF046097">
    <property type="entry name" value="CV_2116_dom"/>
    <property type="match status" value="1"/>
</dbReference>
<accession>A0A4P7C1B7</accession>
<dbReference type="EMBL" id="CP038033">
    <property type="protein sequence ID" value="QBQ53080.1"/>
    <property type="molecule type" value="Genomic_DNA"/>
</dbReference>
<dbReference type="KEGG" id="nwr:E3U44_19040"/>
<dbReference type="RefSeq" id="WP_134356098.1">
    <property type="nucleotide sequence ID" value="NZ_CP038033.1"/>
</dbReference>
<dbReference type="Gene3D" id="3.30.160.350">
    <property type="match status" value="1"/>
</dbReference>
<dbReference type="KEGG" id="nwr:E3U44_19130"/>
<evidence type="ECO:0000313" key="2">
    <source>
        <dbReference type="EMBL" id="QBQ56360.1"/>
    </source>
</evidence>
<dbReference type="Proteomes" id="UP000294325">
    <property type="component" value="Chromosome"/>
</dbReference>
<dbReference type="OrthoDB" id="9800971at2"/>
<dbReference type="AlphaFoldDB" id="A0A4P7C1B7"/>
<reference evidence="3 4" key="1">
    <citation type="submission" date="2019-03" db="EMBL/GenBank/DDBJ databases">
        <title>The genome sequence of Nitrosococcus wardiae strain D1FHST reveals the archetypal metabolic capacity of ammonia-oxidizing Gammaproteobacteria.</title>
        <authorList>
            <person name="Wang L."/>
            <person name="Lim C.K."/>
            <person name="Hanson T.E."/>
            <person name="Dang H."/>
            <person name="Klotz M.G."/>
        </authorList>
    </citation>
    <scope>NUCLEOTIDE SEQUENCE [LARGE SCALE GENOMIC DNA]</scope>
    <source>
        <strain evidence="3 4">D1FHS</strain>
    </source>
</reference>